<dbReference type="InterPro" id="IPR052374">
    <property type="entry name" value="SERAC1"/>
</dbReference>
<evidence type="ECO:0000256" key="1">
    <source>
        <dbReference type="ARBA" id="ARBA00004173"/>
    </source>
</evidence>
<dbReference type="PANTHER" id="PTHR48182:SF2">
    <property type="entry name" value="PROTEIN SERAC1"/>
    <property type="match status" value="1"/>
</dbReference>
<feature type="region of interest" description="Disordered" evidence="8">
    <location>
        <begin position="939"/>
        <end position="959"/>
    </location>
</feature>
<organism evidence="10 11">
    <name type="scientific">Purpureocillium lilacinum</name>
    <name type="common">Paecilomyces lilacinus</name>
    <dbReference type="NCBI Taxonomy" id="33203"/>
    <lineage>
        <taxon>Eukaryota</taxon>
        <taxon>Fungi</taxon>
        <taxon>Dikarya</taxon>
        <taxon>Ascomycota</taxon>
        <taxon>Pezizomycotina</taxon>
        <taxon>Sordariomycetes</taxon>
        <taxon>Hypocreomycetidae</taxon>
        <taxon>Hypocreales</taxon>
        <taxon>Ophiocordycipitaceae</taxon>
        <taxon>Purpureocillium</taxon>
    </lineage>
</organism>
<evidence type="ECO:0000256" key="5">
    <source>
        <dbReference type="ARBA" id="ARBA00023128"/>
    </source>
</evidence>
<dbReference type="EMBL" id="LCWV01000057">
    <property type="protein sequence ID" value="PWI64506.1"/>
    <property type="molecule type" value="Genomic_DNA"/>
</dbReference>
<name>A0A2U3DQH4_PURLI</name>
<feature type="repeat" description="ANK" evidence="7">
    <location>
        <begin position="1038"/>
        <end position="1070"/>
    </location>
</feature>
<dbReference type="SUPFAM" id="SSF48403">
    <property type="entry name" value="Ankyrin repeat"/>
    <property type="match status" value="1"/>
</dbReference>
<sequence>MGSWKHKVFSKKGKGKQLTASECDLAGQASASSANHPIAEGEQRPSVALEEPSLRLTPVGSGPGPTSATPPAPASSSVHLAPQSVETFGLFELPRQDPLPADSRLTSSNARQVDVVAVHGLGGNWKSTWTAEDGAMWLRDRLPSILAEVNVVARVLSFGYDSGTVFTSSITDLQTAARILLARLRGSRRTQQRRSAPIIFVCHSLGGLVVKEALVQAWNRSSDNQNILEKARACLFLGVPHRGSGLADWANVPAKLVKTLSVGFAGNSNFVSVLRSSSKDWVRLSDNFVERANNIYFRSFFETTKCGNLIVVDEGSAAMHISNEQVIPLEDSNHQTICKFRKNENQRFSLLGNAILELAELTLPPREEVESQHISIRCRERFPTATHTFFGRESELRALEVALDPAKAGQKGMVLYGLPGAGKTQLALQYAERHRELFTSTFWITASSPESISSSFSAAAALIASSWPAQDLPNPCRDEDGVQKVISRLRSTAHRNWLLVIDSADNVQEQDFTKYVPTCQYGSILVTSTRREAVDVFRMESLEIGSLDPDNGLQLLLARARNSRNLVPSGVPTMTEDEIAAKAIAKELDYLPLAIEYAAALVQGNRFSLKTFKSGYQQHYQRLAKETLPKGLVKYEKSVCLFTLIGMLYSTVQEKSPDAAALLTLLAFLGPWRFPLALFRPSLQGSHGRTHDTLVMRLDNTHLKAILTDDILLSLAVSHLSDTCLVKTTGNPMTVESVSVHNIVCQWIFETTAEKDQWILAAAAQLSAHALVSQKNFRGILFPCLTTQEFGRLHLAPLSRCASLLRTYTNPVELTALSDCYAPLRGDLESSLALANLQDGRLNAAKTHFQHAIERLQLQQGDTWPSGEAAICLLYGLAITYQRERDTAAAAEVLKSVLELALRTFDEFDDRIVEITARSKAVADRAELNLRHHKAALLAATAGDRPKPRPEPQPKSGHAEIVDERHNHGASVNIYGTALQEASAGGRMEIVKTLLDEEGGYFGTALQAASANGHTELVEKLLDRGADINKEGGYYGTDGWTPLGAASTNGHVEVVKVLLDNGADVAVPNKSGSAPLIRASTYGHVEVVKVLLDNGADVAVADSEGWTSDRGFH</sequence>
<dbReference type="PROSITE" id="PS50088">
    <property type="entry name" value="ANK_REPEAT"/>
    <property type="match status" value="3"/>
</dbReference>
<feature type="repeat" description="ANK" evidence="7">
    <location>
        <begin position="1004"/>
        <end position="1033"/>
    </location>
</feature>
<accession>A0A2U3DQH4</accession>
<evidence type="ECO:0000256" key="2">
    <source>
        <dbReference type="ARBA" id="ARBA00004240"/>
    </source>
</evidence>
<feature type="compositionally biased region" description="Basic residues" evidence="8">
    <location>
        <begin position="1"/>
        <end position="15"/>
    </location>
</feature>
<dbReference type="GO" id="GO:0016020">
    <property type="term" value="C:membrane"/>
    <property type="evidence" value="ECO:0007669"/>
    <property type="project" value="UniProtKB-SubCell"/>
</dbReference>
<comment type="caution">
    <text evidence="10">The sequence shown here is derived from an EMBL/GenBank/DDBJ whole genome shotgun (WGS) entry which is preliminary data.</text>
</comment>
<proteinExistence type="predicted"/>
<dbReference type="GO" id="GO:0005739">
    <property type="term" value="C:mitochondrion"/>
    <property type="evidence" value="ECO:0007669"/>
    <property type="project" value="UniProtKB-SubCell"/>
</dbReference>
<dbReference type="PROSITE" id="PS50297">
    <property type="entry name" value="ANK_REP_REGION"/>
    <property type="match status" value="3"/>
</dbReference>
<dbReference type="PANTHER" id="PTHR48182">
    <property type="entry name" value="PROTEIN SERAC1"/>
    <property type="match status" value="1"/>
</dbReference>
<feature type="repeat" description="ANK" evidence="7">
    <location>
        <begin position="1071"/>
        <end position="1103"/>
    </location>
</feature>
<dbReference type="Gene3D" id="3.40.50.1820">
    <property type="entry name" value="alpha/beta hydrolase"/>
    <property type="match status" value="1"/>
</dbReference>
<evidence type="ECO:0000313" key="10">
    <source>
        <dbReference type="EMBL" id="PWI64506.1"/>
    </source>
</evidence>
<keyword evidence="4" id="KW-0256">Endoplasmic reticulum</keyword>
<dbReference type="InterPro" id="IPR029058">
    <property type="entry name" value="AB_hydrolase_fold"/>
</dbReference>
<dbReference type="SUPFAM" id="SSF53474">
    <property type="entry name" value="alpha/beta-Hydrolases"/>
    <property type="match status" value="1"/>
</dbReference>
<feature type="compositionally biased region" description="Basic and acidic residues" evidence="8">
    <location>
        <begin position="944"/>
        <end position="959"/>
    </location>
</feature>
<dbReference type="SUPFAM" id="SSF52540">
    <property type="entry name" value="P-loop containing nucleoside triphosphate hydrolases"/>
    <property type="match status" value="1"/>
</dbReference>
<evidence type="ECO:0000313" key="11">
    <source>
        <dbReference type="Proteomes" id="UP000245956"/>
    </source>
</evidence>
<feature type="compositionally biased region" description="Low complexity" evidence="8">
    <location>
        <begin position="57"/>
        <end position="67"/>
    </location>
</feature>
<keyword evidence="6" id="KW-0472">Membrane</keyword>
<keyword evidence="5" id="KW-0496">Mitochondrion</keyword>
<evidence type="ECO:0000256" key="4">
    <source>
        <dbReference type="ARBA" id="ARBA00022824"/>
    </source>
</evidence>
<dbReference type="Pfam" id="PF12796">
    <property type="entry name" value="Ank_2"/>
    <property type="match status" value="1"/>
</dbReference>
<feature type="region of interest" description="Disordered" evidence="8">
    <location>
        <begin position="1"/>
        <end position="79"/>
    </location>
</feature>
<dbReference type="Gene3D" id="3.40.50.300">
    <property type="entry name" value="P-loop containing nucleotide triphosphate hydrolases"/>
    <property type="match status" value="1"/>
</dbReference>
<evidence type="ECO:0000256" key="3">
    <source>
        <dbReference type="ARBA" id="ARBA00004370"/>
    </source>
</evidence>
<comment type="subcellular location">
    <subcellularLocation>
        <location evidence="2">Endoplasmic reticulum</location>
    </subcellularLocation>
    <subcellularLocation>
        <location evidence="3">Membrane</location>
    </subcellularLocation>
    <subcellularLocation>
        <location evidence="1">Mitochondrion</location>
    </subcellularLocation>
</comment>
<evidence type="ECO:0000256" key="7">
    <source>
        <dbReference type="PROSITE-ProRule" id="PRU00023"/>
    </source>
</evidence>
<dbReference type="PRINTS" id="PR01415">
    <property type="entry name" value="ANKYRIN"/>
</dbReference>
<dbReference type="InterPro" id="IPR027417">
    <property type="entry name" value="P-loop_NTPase"/>
</dbReference>
<evidence type="ECO:0000259" key="9">
    <source>
        <dbReference type="Pfam" id="PF13191"/>
    </source>
</evidence>
<evidence type="ECO:0000256" key="6">
    <source>
        <dbReference type="ARBA" id="ARBA00023136"/>
    </source>
</evidence>
<dbReference type="Gene3D" id="1.25.40.20">
    <property type="entry name" value="Ankyrin repeat-containing domain"/>
    <property type="match status" value="1"/>
</dbReference>
<evidence type="ECO:0000256" key="8">
    <source>
        <dbReference type="SAM" id="MobiDB-lite"/>
    </source>
</evidence>
<reference evidence="10 11" key="1">
    <citation type="journal article" date="2016" name="Front. Microbiol.">
        <title>Genome and transcriptome sequences reveal the specific parasitism of the nematophagous Purpureocillium lilacinum 36-1.</title>
        <authorList>
            <person name="Xie J."/>
            <person name="Li S."/>
            <person name="Mo C."/>
            <person name="Xiao X."/>
            <person name="Peng D."/>
            <person name="Wang G."/>
            <person name="Xiao Y."/>
        </authorList>
    </citation>
    <scope>NUCLEOTIDE SEQUENCE [LARGE SCALE GENOMIC DNA]</scope>
    <source>
        <strain evidence="10 11">36-1</strain>
    </source>
</reference>
<keyword evidence="7" id="KW-0040">ANK repeat</keyword>
<feature type="domain" description="Orc1-like AAA ATPase" evidence="9">
    <location>
        <begin position="388"/>
        <end position="511"/>
    </location>
</feature>
<gene>
    <name evidence="10" type="ORF">PCL_09587</name>
</gene>
<dbReference type="GO" id="GO:0005783">
    <property type="term" value="C:endoplasmic reticulum"/>
    <property type="evidence" value="ECO:0007669"/>
    <property type="project" value="UniProtKB-SubCell"/>
</dbReference>
<dbReference type="Proteomes" id="UP000245956">
    <property type="component" value="Unassembled WGS sequence"/>
</dbReference>
<dbReference type="AlphaFoldDB" id="A0A2U3DQH4"/>
<dbReference type="InterPro" id="IPR036770">
    <property type="entry name" value="Ankyrin_rpt-contain_sf"/>
</dbReference>
<dbReference type="InterPro" id="IPR002110">
    <property type="entry name" value="Ankyrin_rpt"/>
</dbReference>
<dbReference type="SMART" id="SM00248">
    <property type="entry name" value="ANK"/>
    <property type="match status" value="4"/>
</dbReference>
<dbReference type="InterPro" id="IPR041664">
    <property type="entry name" value="AAA_16"/>
</dbReference>
<dbReference type="Pfam" id="PF13191">
    <property type="entry name" value="AAA_16"/>
    <property type="match status" value="1"/>
</dbReference>
<protein>
    <recommendedName>
        <fullName evidence="9">Orc1-like AAA ATPase domain-containing protein</fullName>
    </recommendedName>
</protein>